<keyword evidence="1 3" id="KW-0677">Repeat</keyword>
<feature type="domain" description="EF-hand" evidence="4">
    <location>
        <begin position="103"/>
        <end position="138"/>
    </location>
</feature>
<sequence length="272" mass="31719">MFDSRERGSRFLTQIEERNYDELQIRKSSQFQLARIRKLLQTHLLSKSFKFQTGGRWYSETFFKEAEIAALHELFRKLSSALKDDGVISKEEFQLGLFRNSKNQSLFADRIFQLFDSKHDGVIEFGEFVRSLSVFHPEAPQSDKAAFAFKLYDIWETGFIERDEVKVLILALLDESELLLSDDLVEAIIDKTFEDVDSKGDGKIDQEEWKEFVTRNPSLLKNMTIPYLNSKLQFFSHSRANNLLMELHCCREITTAFPSFVLRSDIEGDINK</sequence>
<dbReference type="PRINTS" id="PR00450">
    <property type="entry name" value="RECOVERIN"/>
</dbReference>
<comment type="subunit">
    <text evidence="3">Homodimer. Interacts with CIPK.</text>
</comment>
<feature type="domain" description="EF-hand" evidence="4">
    <location>
        <begin position="184"/>
        <end position="219"/>
    </location>
</feature>
<dbReference type="Pfam" id="PF13499">
    <property type="entry name" value="EF-hand_7"/>
    <property type="match status" value="1"/>
</dbReference>
<gene>
    <name evidence="5" type="ORF">OIU84_003934</name>
</gene>
<keyword evidence="3" id="KW-0479">Metal-binding</keyword>
<dbReference type="EMBL" id="JAPFFJ010000012">
    <property type="protein sequence ID" value="KAJ6415033.1"/>
    <property type="molecule type" value="Genomic_DNA"/>
</dbReference>
<dbReference type="PROSITE" id="PS50222">
    <property type="entry name" value="EF_HAND_2"/>
    <property type="match status" value="3"/>
</dbReference>
<dbReference type="SUPFAM" id="SSF47473">
    <property type="entry name" value="EF-hand"/>
    <property type="match status" value="1"/>
</dbReference>
<evidence type="ECO:0000313" key="6">
    <source>
        <dbReference type="Proteomes" id="UP001162972"/>
    </source>
</evidence>
<dbReference type="InterPro" id="IPR002048">
    <property type="entry name" value="EF_hand_dom"/>
</dbReference>
<accession>A0AAD6P3S6</accession>
<comment type="function">
    <text evidence="3">Acts as a calcium sensor. CBL proteins interact with CIPK serine-threonine protein kinases. Binding of a CBL protein to the regulatory NAF domain of a CIPK protein lead to the activation of the kinase in a calcium-dependent manner.</text>
</comment>
<dbReference type="InterPro" id="IPR011992">
    <property type="entry name" value="EF-hand-dom_pair"/>
</dbReference>
<dbReference type="GO" id="GO:0019722">
    <property type="term" value="P:calcium-mediated signaling"/>
    <property type="evidence" value="ECO:0007669"/>
    <property type="project" value="UniProtKB-UniRule"/>
</dbReference>
<dbReference type="InterPro" id="IPR045198">
    <property type="entry name" value="CNBL1-10"/>
</dbReference>
<dbReference type="SMART" id="SM00054">
    <property type="entry name" value="EFh"/>
    <property type="match status" value="3"/>
</dbReference>
<reference evidence="5 6" key="1">
    <citation type="journal article" date="2023" name="Int. J. Mol. Sci.">
        <title>De Novo Assembly and Annotation of 11 Diverse Shrub Willow (Salix) Genomes Reveals Novel Gene Organization in Sex-Linked Regions.</title>
        <authorList>
            <person name="Hyden B."/>
            <person name="Feng K."/>
            <person name="Yates T.B."/>
            <person name="Jawdy S."/>
            <person name="Cereghino C."/>
            <person name="Smart L.B."/>
            <person name="Muchero W."/>
        </authorList>
    </citation>
    <scope>NUCLEOTIDE SEQUENCE [LARGE SCALE GENOMIC DNA]</scope>
    <source>
        <tissue evidence="5">Shoot tip</tissue>
    </source>
</reference>
<dbReference type="Gene3D" id="1.10.238.10">
    <property type="entry name" value="EF-hand"/>
    <property type="match status" value="1"/>
</dbReference>
<proteinExistence type="inferred from homology"/>
<keyword evidence="3" id="KW-0472">Membrane</keyword>
<keyword evidence="6" id="KW-1185">Reference proteome</keyword>
<evidence type="ECO:0000259" key="4">
    <source>
        <dbReference type="PROSITE" id="PS50222"/>
    </source>
</evidence>
<dbReference type="FunFam" id="1.10.238.10:FF:000073">
    <property type="entry name" value="calcineurin B-like protein 3"/>
    <property type="match status" value="1"/>
</dbReference>
<dbReference type="GO" id="GO:0005509">
    <property type="term" value="F:calcium ion binding"/>
    <property type="evidence" value="ECO:0007669"/>
    <property type="project" value="UniProtKB-UniRule"/>
</dbReference>
<feature type="domain" description="EF-hand" evidence="4">
    <location>
        <begin position="140"/>
        <end position="175"/>
    </location>
</feature>
<dbReference type="Pfam" id="PF13202">
    <property type="entry name" value="EF-hand_5"/>
    <property type="match status" value="1"/>
</dbReference>
<dbReference type="AlphaFoldDB" id="A0AAD6P3S6"/>
<comment type="subcellular location">
    <subcellularLocation>
        <location evidence="3">Membrane</location>
    </subcellularLocation>
</comment>
<comment type="similarity">
    <text evidence="2 3">Belongs to the calcineurin regulatory subunit family.</text>
</comment>
<organism evidence="5 6">
    <name type="scientific">Salix udensis</name>
    <dbReference type="NCBI Taxonomy" id="889485"/>
    <lineage>
        <taxon>Eukaryota</taxon>
        <taxon>Viridiplantae</taxon>
        <taxon>Streptophyta</taxon>
        <taxon>Embryophyta</taxon>
        <taxon>Tracheophyta</taxon>
        <taxon>Spermatophyta</taxon>
        <taxon>Magnoliopsida</taxon>
        <taxon>eudicotyledons</taxon>
        <taxon>Gunneridae</taxon>
        <taxon>Pentapetalae</taxon>
        <taxon>rosids</taxon>
        <taxon>fabids</taxon>
        <taxon>Malpighiales</taxon>
        <taxon>Salicaceae</taxon>
        <taxon>Saliceae</taxon>
        <taxon>Salix</taxon>
    </lineage>
</organism>
<dbReference type="GO" id="GO:0016020">
    <property type="term" value="C:membrane"/>
    <property type="evidence" value="ECO:0007669"/>
    <property type="project" value="UniProtKB-SubCell"/>
</dbReference>
<protein>
    <recommendedName>
        <fullName evidence="3">Calcineurin B-like protein</fullName>
    </recommendedName>
</protein>
<evidence type="ECO:0000256" key="2">
    <source>
        <dbReference type="ARBA" id="ARBA00023774"/>
    </source>
</evidence>
<keyword evidence="3" id="KW-0106">Calcium</keyword>
<comment type="caution">
    <text evidence="5">The sequence shown here is derived from an EMBL/GenBank/DDBJ whole genome shotgun (WGS) entry which is preliminary data.</text>
</comment>
<dbReference type="CDD" id="cd00051">
    <property type="entry name" value="EFh"/>
    <property type="match status" value="1"/>
</dbReference>
<dbReference type="GO" id="GO:0019900">
    <property type="term" value="F:kinase binding"/>
    <property type="evidence" value="ECO:0007669"/>
    <property type="project" value="UniProtKB-UniRule"/>
</dbReference>
<evidence type="ECO:0000313" key="5">
    <source>
        <dbReference type="EMBL" id="KAJ6415033.1"/>
    </source>
</evidence>
<dbReference type="Proteomes" id="UP001162972">
    <property type="component" value="Chromosome 3"/>
</dbReference>
<name>A0AAD6P3S6_9ROSI</name>
<evidence type="ECO:0000256" key="1">
    <source>
        <dbReference type="ARBA" id="ARBA00022737"/>
    </source>
</evidence>
<evidence type="ECO:0000256" key="3">
    <source>
        <dbReference type="RuleBase" id="RU369080"/>
    </source>
</evidence>
<dbReference type="PANTHER" id="PTHR23056:SF108">
    <property type="entry name" value="CALCINEURIN B-LIKE PROTEIN 5"/>
    <property type="match status" value="1"/>
</dbReference>
<dbReference type="PANTHER" id="PTHR23056">
    <property type="entry name" value="CALCINEURIN B"/>
    <property type="match status" value="1"/>
</dbReference>